<feature type="compositionally biased region" description="Basic residues" evidence="1">
    <location>
        <begin position="39"/>
        <end position="48"/>
    </location>
</feature>
<gene>
    <name evidence="2" type="ORF">THAOC_36778</name>
</gene>
<dbReference type="Proteomes" id="UP000266841">
    <property type="component" value="Unassembled WGS sequence"/>
</dbReference>
<name>K0R7M1_THAOC</name>
<sequence length="132" mass="13964">GGRPPPGRAVRTLQGGPDGRPQVEAQVDGDAGGGGGGPSRRRRTARGRRVVDGGGGPGPGDEPASVPGGLGRDAHRAGGRAGDPVPRGRRRRNRIMIRLSFLTHTHNNQRYIAEEKVSWVHFEVRLCPIESA</sequence>
<evidence type="ECO:0000313" key="3">
    <source>
        <dbReference type="Proteomes" id="UP000266841"/>
    </source>
</evidence>
<protein>
    <submittedName>
        <fullName evidence="2">Uncharacterized protein</fullName>
    </submittedName>
</protein>
<evidence type="ECO:0000313" key="2">
    <source>
        <dbReference type="EMBL" id="EJK44666.1"/>
    </source>
</evidence>
<evidence type="ECO:0000256" key="1">
    <source>
        <dbReference type="SAM" id="MobiDB-lite"/>
    </source>
</evidence>
<proteinExistence type="predicted"/>
<feature type="region of interest" description="Disordered" evidence="1">
    <location>
        <begin position="1"/>
        <end position="92"/>
    </location>
</feature>
<dbReference type="EMBL" id="AGNL01049381">
    <property type="protein sequence ID" value="EJK44666.1"/>
    <property type="molecule type" value="Genomic_DNA"/>
</dbReference>
<comment type="caution">
    <text evidence="2">The sequence shown here is derived from an EMBL/GenBank/DDBJ whole genome shotgun (WGS) entry which is preliminary data.</text>
</comment>
<reference evidence="2 3" key="1">
    <citation type="journal article" date="2012" name="Genome Biol.">
        <title>Genome and low-iron response of an oceanic diatom adapted to chronic iron limitation.</title>
        <authorList>
            <person name="Lommer M."/>
            <person name="Specht M."/>
            <person name="Roy A.S."/>
            <person name="Kraemer L."/>
            <person name="Andreson R."/>
            <person name="Gutowska M.A."/>
            <person name="Wolf J."/>
            <person name="Bergner S.V."/>
            <person name="Schilhabel M.B."/>
            <person name="Klostermeier U.C."/>
            <person name="Beiko R.G."/>
            <person name="Rosenstiel P."/>
            <person name="Hippler M."/>
            <person name="Laroche J."/>
        </authorList>
    </citation>
    <scope>NUCLEOTIDE SEQUENCE [LARGE SCALE GENOMIC DNA]</scope>
    <source>
        <strain evidence="2 3">CCMP1005</strain>
    </source>
</reference>
<accession>K0R7M1</accession>
<dbReference type="AlphaFoldDB" id="K0R7M1"/>
<feature type="non-terminal residue" evidence="2">
    <location>
        <position position="1"/>
    </location>
</feature>
<keyword evidence="3" id="KW-1185">Reference proteome</keyword>
<organism evidence="2 3">
    <name type="scientific">Thalassiosira oceanica</name>
    <name type="common">Marine diatom</name>
    <dbReference type="NCBI Taxonomy" id="159749"/>
    <lineage>
        <taxon>Eukaryota</taxon>
        <taxon>Sar</taxon>
        <taxon>Stramenopiles</taxon>
        <taxon>Ochrophyta</taxon>
        <taxon>Bacillariophyta</taxon>
        <taxon>Coscinodiscophyceae</taxon>
        <taxon>Thalassiosirophycidae</taxon>
        <taxon>Thalassiosirales</taxon>
        <taxon>Thalassiosiraceae</taxon>
        <taxon>Thalassiosira</taxon>
    </lineage>
</organism>